<dbReference type="SUPFAM" id="SSF161098">
    <property type="entry name" value="MetI-like"/>
    <property type="match status" value="1"/>
</dbReference>
<dbReference type="PANTHER" id="PTHR30614:SF10">
    <property type="entry name" value="ARGININE ABC TRANSPORTER PERMEASE PROTEIN ARTM"/>
    <property type="match status" value="1"/>
</dbReference>
<dbReference type="EMBL" id="CP017147">
    <property type="protein sequence ID" value="AOO81405.1"/>
    <property type="molecule type" value="Genomic_DNA"/>
</dbReference>
<sequence length="238" mass="27272">MNWCEYPGWLLGSEVFQTYGCRMAGGLWVTIELVVISVVIGFMLAVGLAIARLYGPRWAQMSINGYTTFFRGTPLLCQLFLIYYGLGQFRLFWQDIGLWWFFREPFYCALFTFTINTAAYQAEILRGAIQSIPRGQFEGALSLGLHRWATLRHVIMPQAMILGLRPLGNELIVMIKSSAVASLVTLYDLMGATKLAFARSFDLTIYLYAALIYLVLVEVIRRVWDRVEIRLTRHMALR</sequence>
<evidence type="ECO:0000256" key="5">
    <source>
        <dbReference type="ARBA" id="ARBA00022519"/>
    </source>
</evidence>
<evidence type="ECO:0000256" key="3">
    <source>
        <dbReference type="ARBA" id="ARBA00022448"/>
    </source>
</evidence>
<comment type="similarity">
    <text evidence="2">Belongs to the binding-protein-dependent transport system permease family. HisMQ subfamily.</text>
</comment>
<comment type="subcellular location">
    <subcellularLocation>
        <location evidence="1">Cell inner membrane</location>
        <topology evidence="1">Multi-pass membrane protein</topology>
    </subcellularLocation>
    <subcellularLocation>
        <location evidence="9">Cell membrane</location>
        <topology evidence="9">Multi-pass membrane protein</topology>
    </subcellularLocation>
</comment>
<organism evidence="11 12">
    <name type="scientific">Bosea vaviloviae</name>
    <dbReference type="NCBI Taxonomy" id="1526658"/>
    <lineage>
        <taxon>Bacteria</taxon>
        <taxon>Pseudomonadati</taxon>
        <taxon>Pseudomonadota</taxon>
        <taxon>Alphaproteobacteria</taxon>
        <taxon>Hyphomicrobiales</taxon>
        <taxon>Boseaceae</taxon>
        <taxon>Bosea</taxon>
    </lineage>
</organism>
<accession>A0A1D7U211</accession>
<dbReference type="Gene3D" id="1.10.3720.10">
    <property type="entry name" value="MetI-like"/>
    <property type="match status" value="1"/>
</dbReference>
<keyword evidence="4" id="KW-1003">Cell membrane</keyword>
<evidence type="ECO:0000256" key="6">
    <source>
        <dbReference type="ARBA" id="ARBA00022692"/>
    </source>
</evidence>
<dbReference type="NCBIfam" id="TIGR01726">
    <property type="entry name" value="HEQRo_perm_3TM"/>
    <property type="match status" value="1"/>
</dbReference>
<keyword evidence="12" id="KW-1185">Reference proteome</keyword>
<name>A0A1D7U211_9HYPH</name>
<dbReference type="InterPro" id="IPR000515">
    <property type="entry name" value="MetI-like"/>
</dbReference>
<evidence type="ECO:0000256" key="1">
    <source>
        <dbReference type="ARBA" id="ARBA00004429"/>
    </source>
</evidence>
<protein>
    <submittedName>
        <fullName evidence="11">ABC transporter permease</fullName>
    </submittedName>
</protein>
<dbReference type="PANTHER" id="PTHR30614">
    <property type="entry name" value="MEMBRANE COMPONENT OF AMINO ACID ABC TRANSPORTER"/>
    <property type="match status" value="1"/>
</dbReference>
<evidence type="ECO:0000313" key="12">
    <source>
        <dbReference type="Proteomes" id="UP000094969"/>
    </source>
</evidence>
<feature type="domain" description="ABC transmembrane type-1" evidence="10">
    <location>
        <begin position="27"/>
        <end position="224"/>
    </location>
</feature>
<gene>
    <name evidence="11" type="ORF">BHK69_13910</name>
</gene>
<keyword evidence="7 9" id="KW-1133">Transmembrane helix</keyword>
<dbReference type="Proteomes" id="UP000094969">
    <property type="component" value="Chromosome"/>
</dbReference>
<evidence type="ECO:0000256" key="8">
    <source>
        <dbReference type="ARBA" id="ARBA00023136"/>
    </source>
</evidence>
<dbReference type="OrthoDB" id="9814550at2"/>
<feature type="transmembrane region" description="Helical" evidence="9">
    <location>
        <begin position="205"/>
        <end position="224"/>
    </location>
</feature>
<dbReference type="GO" id="GO:0043190">
    <property type="term" value="C:ATP-binding cassette (ABC) transporter complex"/>
    <property type="evidence" value="ECO:0007669"/>
    <property type="project" value="InterPro"/>
</dbReference>
<dbReference type="InterPro" id="IPR043429">
    <property type="entry name" value="ArtM/GltK/GlnP/TcyL/YhdX-like"/>
</dbReference>
<proteinExistence type="inferred from homology"/>
<dbReference type="PROSITE" id="PS50928">
    <property type="entry name" value="ABC_TM1"/>
    <property type="match status" value="1"/>
</dbReference>
<keyword evidence="5" id="KW-0997">Cell inner membrane</keyword>
<evidence type="ECO:0000313" key="11">
    <source>
        <dbReference type="EMBL" id="AOO81405.1"/>
    </source>
</evidence>
<feature type="transmembrane region" description="Helical" evidence="9">
    <location>
        <begin position="66"/>
        <end position="86"/>
    </location>
</feature>
<dbReference type="CDD" id="cd06261">
    <property type="entry name" value="TM_PBP2"/>
    <property type="match status" value="1"/>
</dbReference>
<keyword evidence="3 9" id="KW-0813">Transport</keyword>
<keyword evidence="8 9" id="KW-0472">Membrane</keyword>
<reference evidence="11 12" key="1">
    <citation type="journal article" date="2015" name="Antonie Van Leeuwenhoek">
        <title>Bosea vaviloviae sp. nov., a new species of slow-growing rhizobia isolated from nodules of the relict species Vavilovia formosa (Stev.) Fed.</title>
        <authorList>
            <person name="Safronova V.I."/>
            <person name="Kuznetsova I.G."/>
            <person name="Sazanova A.L."/>
            <person name="Kimeklis A.K."/>
            <person name="Belimov A.A."/>
            <person name="Andronov E.E."/>
            <person name="Pinaev A.G."/>
            <person name="Chizhevskaya E.P."/>
            <person name="Pukhaev A.R."/>
            <person name="Popov K.P."/>
            <person name="Willems A."/>
            <person name="Tikhonovich I.A."/>
        </authorList>
    </citation>
    <scope>NUCLEOTIDE SEQUENCE [LARGE SCALE GENOMIC DNA]</scope>
    <source>
        <strain evidence="11 12">Vaf18</strain>
    </source>
</reference>
<evidence type="ECO:0000259" key="10">
    <source>
        <dbReference type="PROSITE" id="PS50928"/>
    </source>
</evidence>
<dbReference type="Pfam" id="PF00528">
    <property type="entry name" value="BPD_transp_1"/>
    <property type="match status" value="1"/>
</dbReference>
<evidence type="ECO:0000256" key="2">
    <source>
        <dbReference type="ARBA" id="ARBA00010072"/>
    </source>
</evidence>
<keyword evidence="6 9" id="KW-0812">Transmembrane</keyword>
<dbReference type="STRING" id="1526658.BHK69_13910"/>
<dbReference type="GO" id="GO:0022857">
    <property type="term" value="F:transmembrane transporter activity"/>
    <property type="evidence" value="ECO:0007669"/>
    <property type="project" value="InterPro"/>
</dbReference>
<dbReference type="InterPro" id="IPR010065">
    <property type="entry name" value="AA_ABC_transptr_permease_3TM"/>
</dbReference>
<evidence type="ECO:0000256" key="9">
    <source>
        <dbReference type="RuleBase" id="RU363032"/>
    </source>
</evidence>
<feature type="transmembrane region" description="Helical" evidence="9">
    <location>
        <begin position="33"/>
        <end position="54"/>
    </location>
</feature>
<dbReference type="RefSeq" id="WP_069690619.1">
    <property type="nucleotide sequence ID" value="NZ_CP017147.1"/>
</dbReference>
<dbReference type="KEGG" id="bvv:BHK69_13910"/>
<dbReference type="GO" id="GO:0006865">
    <property type="term" value="P:amino acid transport"/>
    <property type="evidence" value="ECO:0007669"/>
    <property type="project" value="TreeGrafter"/>
</dbReference>
<evidence type="ECO:0000256" key="7">
    <source>
        <dbReference type="ARBA" id="ARBA00022989"/>
    </source>
</evidence>
<evidence type="ECO:0000256" key="4">
    <source>
        <dbReference type="ARBA" id="ARBA00022475"/>
    </source>
</evidence>
<dbReference type="AlphaFoldDB" id="A0A1D7U211"/>
<dbReference type="InterPro" id="IPR035906">
    <property type="entry name" value="MetI-like_sf"/>
</dbReference>